<evidence type="ECO:0000313" key="4">
    <source>
        <dbReference type="Proteomes" id="UP000837857"/>
    </source>
</evidence>
<dbReference type="PROSITE" id="PS00028">
    <property type="entry name" value="ZINC_FINGER_C2H2_1"/>
    <property type="match status" value="2"/>
</dbReference>
<dbReference type="Pfam" id="PF13894">
    <property type="entry name" value="zf-C2H2_4"/>
    <property type="match status" value="1"/>
</dbReference>
<name>A0ABN8IRK1_9NEOP</name>
<proteinExistence type="predicted"/>
<dbReference type="InterPro" id="IPR036236">
    <property type="entry name" value="Znf_C2H2_sf"/>
</dbReference>
<evidence type="ECO:0000256" key="1">
    <source>
        <dbReference type="PROSITE-ProRule" id="PRU00042"/>
    </source>
</evidence>
<keyword evidence="1" id="KW-0479">Metal-binding</keyword>
<organism evidence="3 4">
    <name type="scientific">Iphiclides podalirius</name>
    <name type="common">scarce swallowtail</name>
    <dbReference type="NCBI Taxonomy" id="110791"/>
    <lineage>
        <taxon>Eukaryota</taxon>
        <taxon>Metazoa</taxon>
        <taxon>Ecdysozoa</taxon>
        <taxon>Arthropoda</taxon>
        <taxon>Hexapoda</taxon>
        <taxon>Insecta</taxon>
        <taxon>Pterygota</taxon>
        <taxon>Neoptera</taxon>
        <taxon>Endopterygota</taxon>
        <taxon>Lepidoptera</taxon>
        <taxon>Glossata</taxon>
        <taxon>Ditrysia</taxon>
        <taxon>Papilionoidea</taxon>
        <taxon>Papilionidae</taxon>
        <taxon>Papilioninae</taxon>
        <taxon>Iphiclides</taxon>
    </lineage>
</organism>
<dbReference type="EMBL" id="OW152842">
    <property type="protein sequence ID" value="CAH2065025.1"/>
    <property type="molecule type" value="Genomic_DNA"/>
</dbReference>
<reference evidence="3" key="1">
    <citation type="submission" date="2022-03" db="EMBL/GenBank/DDBJ databases">
        <authorList>
            <person name="Martin H S."/>
        </authorList>
    </citation>
    <scope>NUCLEOTIDE SEQUENCE</scope>
</reference>
<accession>A0ABN8IRK1</accession>
<feature type="domain" description="C2H2-type" evidence="2">
    <location>
        <begin position="26"/>
        <end position="54"/>
    </location>
</feature>
<feature type="domain" description="C2H2-type" evidence="2">
    <location>
        <begin position="58"/>
        <end position="86"/>
    </location>
</feature>
<keyword evidence="4" id="KW-1185">Reference proteome</keyword>
<dbReference type="PROSITE" id="PS50157">
    <property type="entry name" value="ZINC_FINGER_C2H2_2"/>
    <property type="match status" value="2"/>
</dbReference>
<keyword evidence="1" id="KW-0863">Zinc-finger</keyword>
<dbReference type="SMART" id="SM00355">
    <property type="entry name" value="ZnF_C2H2"/>
    <property type="match status" value="2"/>
</dbReference>
<protein>
    <recommendedName>
        <fullName evidence="2">C2H2-type domain-containing protein</fullName>
    </recommendedName>
</protein>
<keyword evidence="1" id="KW-0862">Zinc</keyword>
<dbReference type="Gene3D" id="3.30.160.60">
    <property type="entry name" value="Classic Zinc Finger"/>
    <property type="match status" value="1"/>
</dbReference>
<dbReference type="Proteomes" id="UP000837857">
    <property type="component" value="Chromosome 30"/>
</dbReference>
<evidence type="ECO:0000259" key="2">
    <source>
        <dbReference type="PROSITE" id="PS50157"/>
    </source>
</evidence>
<evidence type="ECO:0000313" key="3">
    <source>
        <dbReference type="EMBL" id="CAH2065025.1"/>
    </source>
</evidence>
<dbReference type="SUPFAM" id="SSF57667">
    <property type="entry name" value="beta-beta-alpha zinc fingers"/>
    <property type="match status" value="1"/>
</dbReference>
<sequence length="136" mass="15572">MEARKVLLIATVGMAKEAEQTLEEEHLCEICGKSYKTVKRLKGHVWAMHTNRSASKSFKCKLCPATFTWQTSIYKHMKMMHNAFKRTKQSRPLPTLKKPEPYQDIERMQYFQQNLPGSLAQNLAPPPPLALGQSIV</sequence>
<feature type="non-terminal residue" evidence="3">
    <location>
        <position position="136"/>
    </location>
</feature>
<gene>
    <name evidence="3" type="ORF">IPOD504_LOCUS13004</name>
</gene>
<dbReference type="InterPro" id="IPR013087">
    <property type="entry name" value="Znf_C2H2_type"/>
</dbReference>